<gene>
    <name evidence="1" type="ORF">E8E13_003370</name>
</gene>
<dbReference type="OrthoDB" id="448448at2759"/>
<evidence type="ECO:0000313" key="2">
    <source>
        <dbReference type="Proteomes" id="UP000801428"/>
    </source>
</evidence>
<protein>
    <submittedName>
        <fullName evidence="1">Uncharacterized protein</fullName>
    </submittedName>
</protein>
<accession>A0A9P4WA68</accession>
<sequence length="309" mass="34738">MSLKHLLNYDDVEDHARNLPSPWCDLTESHEYTHEEWTSLPSEIFGSNAMDEISWDSELSTLESTWGNVTLSSGGITLDEQQPAHRLVVNESVSQHTTNVCYGMIYRTAVKLCGTMVDLDRKLRSSPGSPIQGHVMLTLRQVENRFLVTFPDGDVYGEVNAQLHEALSRVSQQAYHLDFEVFAPVNATREKISTSTKDKTAIVRVQINVYGDLISAGHIGRELSQDRIYLQRPDYLRSDAQYDNPHMLKLTGFSSGNTATAAAEPGNEVEKNAPTDFDHTLTTIYSSLTRSQKLNRLKGDDRLMTQLME</sequence>
<comment type="caution">
    <text evidence="1">The sequence shown here is derived from an EMBL/GenBank/DDBJ whole genome shotgun (WGS) entry which is preliminary data.</text>
</comment>
<evidence type="ECO:0000313" key="1">
    <source>
        <dbReference type="EMBL" id="KAF2999266.1"/>
    </source>
</evidence>
<dbReference type="EMBL" id="SWKU01000017">
    <property type="protein sequence ID" value="KAF2999266.1"/>
    <property type="molecule type" value="Genomic_DNA"/>
</dbReference>
<reference evidence="1" key="1">
    <citation type="submission" date="2019-04" db="EMBL/GenBank/DDBJ databases">
        <title>Sequencing of skin fungus with MAO and IRED activity.</title>
        <authorList>
            <person name="Marsaioli A.J."/>
            <person name="Bonatto J.M.C."/>
            <person name="Reis Junior O."/>
        </authorList>
    </citation>
    <scope>NUCLEOTIDE SEQUENCE</scope>
    <source>
        <strain evidence="1">30M1</strain>
    </source>
</reference>
<keyword evidence="2" id="KW-1185">Reference proteome</keyword>
<dbReference type="Proteomes" id="UP000801428">
    <property type="component" value="Unassembled WGS sequence"/>
</dbReference>
<proteinExistence type="predicted"/>
<dbReference type="AlphaFoldDB" id="A0A9P4WA68"/>
<organism evidence="1 2">
    <name type="scientific">Curvularia kusanoi</name>
    <name type="common">Cochliobolus kusanoi</name>
    <dbReference type="NCBI Taxonomy" id="90978"/>
    <lineage>
        <taxon>Eukaryota</taxon>
        <taxon>Fungi</taxon>
        <taxon>Dikarya</taxon>
        <taxon>Ascomycota</taxon>
        <taxon>Pezizomycotina</taxon>
        <taxon>Dothideomycetes</taxon>
        <taxon>Pleosporomycetidae</taxon>
        <taxon>Pleosporales</taxon>
        <taxon>Pleosporineae</taxon>
        <taxon>Pleosporaceae</taxon>
        <taxon>Curvularia</taxon>
    </lineage>
</organism>
<name>A0A9P4WA68_CURKU</name>